<protein>
    <submittedName>
        <fullName evidence="2">Uncharacterized protein</fullName>
    </submittedName>
</protein>
<dbReference type="AlphaFoldDB" id="A0A318Y1R6"/>
<gene>
    <name evidence="2" type="ORF">BO87DRAFT_452355</name>
</gene>
<evidence type="ECO:0000256" key="1">
    <source>
        <dbReference type="SAM" id="MobiDB-lite"/>
    </source>
</evidence>
<evidence type="ECO:0000313" key="2">
    <source>
        <dbReference type="EMBL" id="PYH28321.1"/>
    </source>
</evidence>
<proteinExistence type="predicted"/>
<sequence length="105" mass="11622">MPIDLDNISFYHPPQTSQTTVSASHWKLYKAPPAPHSLSHPLPPKPPIPITNILISGKQPTAIQQSRNPTKKDETSAGSAFRNALDIELKKVKTLQMYPNVRACI</sequence>
<feature type="compositionally biased region" description="Polar residues" evidence="1">
    <location>
        <begin position="14"/>
        <end position="23"/>
    </location>
</feature>
<reference evidence="2" key="1">
    <citation type="submission" date="2016-12" db="EMBL/GenBank/DDBJ databases">
        <title>The genomes of Aspergillus section Nigri reveals drivers in fungal speciation.</title>
        <authorList>
            <consortium name="DOE Joint Genome Institute"/>
            <person name="Vesth T.C."/>
            <person name="Nybo J."/>
            <person name="Theobald S."/>
            <person name="Brandl J."/>
            <person name="Frisvad J.C."/>
            <person name="Nielsen K.F."/>
            <person name="Lyhne E.K."/>
            <person name="Kogle M.E."/>
            <person name="Kuo A."/>
            <person name="Riley R."/>
            <person name="Clum A."/>
            <person name="Nolan M."/>
            <person name="Lipzen A."/>
            <person name="Salamov A."/>
            <person name="Henrissat B."/>
            <person name="Wiebenga A."/>
            <person name="De Vries R.P."/>
            <person name="Grigoriev I.V."/>
            <person name="Mortensen U.H."/>
            <person name="Andersen M.R."/>
            <person name="Baker S.E."/>
        </authorList>
    </citation>
    <scope>NUCLEOTIDE SEQUENCE [LARGE SCALE GENOMIC DNA]</scope>
    <source>
        <strain evidence="2">CBS 115656</strain>
    </source>
</reference>
<name>A0A318Y1R6_ASPNB</name>
<organism evidence="2 3">
    <name type="scientific">Aspergillus neoniger (strain CBS 115656)</name>
    <dbReference type="NCBI Taxonomy" id="1448310"/>
    <lineage>
        <taxon>Eukaryota</taxon>
        <taxon>Fungi</taxon>
        <taxon>Dikarya</taxon>
        <taxon>Ascomycota</taxon>
        <taxon>Pezizomycotina</taxon>
        <taxon>Eurotiomycetes</taxon>
        <taxon>Eurotiomycetidae</taxon>
        <taxon>Eurotiales</taxon>
        <taxon>Aspergillaceae</taxon>
        <taxon>Aspergillus</taxon>
        <taxon>Aspergillus subgen. Circumdati</taxon>
    </lineage>
</organism>
<dbReference type="GeneID" id="37130958"/>
<dbReference type="EMBL" id="KZ821522">
    <property type="protein sequence ID" value="PYH28321.1"/>
    <property type="molecule type" value="Genomic_DNA"/>
</dbReference>
<dbReference type="OrthoDB" id="4504452at2759"/>
<feature type="region of interest" description="Disordered" evidence="1">
    <location>
        <begin position="1"/>
        <end position="23"/>
    </location>
</feature>
<keyword evidence="3" id="KW-1185">Reference proteome</keyword>
<accession>A0A318Y1R6</accession>
<dbReference type="RefSeq" id="XP_025473799.1">
    <property type="nucleotide sequence ID" value="XM_025628502.1"/>
</dbReference>
<dbReference type="Proteomes" id="UP000247647">
    <property type="component" value="Unassembled WGS sequence"/>
</dbReference>
<evidence type="ECO:0000313" key="3">
    <source>
        <dbReference type="Proteomes" id="UP000247647"/>
    </source>
</evidence>